<dbReference type="VEuPathDB" id="FungiDB:CH63R_14039"/>
<sequence>MKLREGEMCMAVGGSCGKTEIVGVREWRLSGASKTGLVKCASADWDMYINSDEAGRKLSASVYIFLGREV</sequence>
<organism evidence="1 2">
    <name type="scientific">Colletotrichum higginsianum (strain IMI 349063)</name>
    <name type="common">Crucifer anthracnose fungus</name>
    <dbReference type="NCBI Taxonomy" id="759273"/>
    <lineage>
        <taxon>Eukaryota</taxon>
        <taxon>Fungi</taxon>
        <taxon>Dikarya</taxon>
        <taxon>Ascomycota</taxon>
        <taxon>Pezizomycotina</taxon>
        <taxon>Sordariomycetes</taxon>
        <taxon>Hypocreomycetidae</taxon>
        <taxon>Glomerellales</taxon>
        <taxon>Glomerellaceae</taxon>
        <taxon>Colletotrichum</taxon>
        <taxon>Colletotrichum destructivum species complex</taxon>
    </lineage>
</organism>
<evidence type="ECO:0000313" key="1">
    <source>
        <dbReference type="EMBL" id="OBR02813.1"/>
    </source>
</evidence>
<evidence type="ECO:0000313" key="2">
    <source>
        <dbReference type="Proteomes" id="UP000092177"/>
    </source>
</evidence>
<comment type="caution">
    <text evidence="1">The sequence shown here is derived from an EMBL/GenBank/DDBJ whole genome shotgun (WGS) entry which is preliminary data.</text>
</comment>
<dbReference type="GeneID" id="28873120"/>
<proteinExistence type="predicted"/>
<accession>A0A1B7XSR7</accession>
<gene>
    <name evidence="1" type="ORF">CH63R_14039</name>
</gene>
<protein>
    <submittedName>
        <fullName evidence="1">Uncharacterized protein</fullName>
    </submittedName>
</protein>
<dbReference type="Proteomes" id="UP000092177">
    <property type="component" value="Chromosome 10"/>
</dbReference>
<reference evidence="2" key="1">
    <citation type="journal article" date="2017" name="BMC Genomics">
        <title>Gapless genome assembly of Colletotrichum higginsianum reveals chromosome structure and association of transposable elements with secondary metabolite gene clusters.</title>
        <authorList>
            <person name="Dallery J.-F."/>
            <person name="Lapalu N."/>
            <person name="Zampounis A."/>
            <person name="Pigne S."/>
            <person name="Luyten I."/>
            <person name="Amselem J."/>
            <person name="Wittenberg A.H.J."/>
            <person name="Zhou S."/>
            <person name="de Queiroz M.V."/>
            <person name="Robin G.P."/>
            <person name="Auger A."/>
            <person name="Hainaut M."/>
            <person name="Henrissat B."/>
            <person name="Kim K.-T."/>
            <person name="Lee Y.-H."/>
            <person name="Lespinet O."/>
            <person name="Schwartz D.C."/>
            <person name="Thon M.R."/>
            <person name="O'Connell R.J."/>
        </authorList>
    </citation>
    <scope>NUCLEOTIDE SEQUENCE [LARGE SCALE GENOMIC DNA]</scope>
    <source>
        <strain evidence="2">IMI 349063</strain>
    </source>
</reference>
<dbReference type="RefSeq" id="XP_018151331.1">
    <property type="nucleotide sequence ID" value="XM_018309013.1"/>
</dbReference>
<keyword evidence="2" id="KW-1185">Reference proteome</keyword>
<dbReference type="EMBL" id="LTAN01000010">
    <property type="protein sequence ID" value="OBR02813.1"/>
    <property type="molecule type" value="Genomic_DNA"/>
</dbReference>
<dbReference type="AlphaFoldDB" id="A0A1B7XSR7"/>
<dbReference type="KEGG" id="chig:CH63R_14039"/>
<name>A0A1B7XSR7_COLHI</name>